<organism evidence="2 3">
    <name type="scientific">Mesorhabditis spiculigera</name>
    <dbReference type="NCBI Taxonomy" id="96644"/>
    <lineage>
        <taxon>Eukaryota</taxon>
        <taxon>Metazoa</taxon>
        <taxon>Ecdysozoa</taxon>
        <taxon>Nematoda</taxon>
        <taxon>Chromadorea</taxon>
        <taxon>Rhabditida</taxon>
        <taxon>Rhabditina</taxon>
        <taxon>Rhabditomorpha</taxon>
        <taxon>Rhabditoidea</taxon>
        <taxon>Rhabditidae</taxon>
        <taxon>Mesorhabditinae</taxon>
        <taxon>Mesorhabditis</taxon>
    </lineage>
</organism>
<dbReference type="Proteomes" id="UP001177023">
    <property type="component" value="Unassembled WGS sequence"/>
</dbReference>
<evidence type="ECO:0000313" key="3">
    <source>
        <dbReference type="Proteomes" id="UP001177023"/>
    </source>
</evidence>
<sequence>MADAVELITDPPEITMKAAGDKFSLQLINTSAKKICFKVKSSNNKLFRIIPVFGIVDSGQGTPLEIERVAGPPKVDKLVVEYMYCEGSPPNAEAYFKVSASL</sequence>
<keyword evidence="3" id="KW-1185">Reference proteome</keyword>
<comment type="caution">
    <text evidence="2">The sequence shown here is derived from an EMBL/GenBank/DDBJ whole genome shotgun (WGS) entry which is preliminary data.</text>
</comment>
<dbReference type="Pfam" id="PF00635">
    <property type="entry name" value="Motile_Sperm"/>
    <property type="match status" value="1"/>
</dbReference>
<dbReference type="EMBL" id="CATQJA010002657">
    <property type="protein sequence ID" value="CAJ0579887.1"/>
    <property type="molecule type" value="Genomic_DNA"/>
</dbReference>
<proteinExistence type="predicted"/>
<dbReference type="PANTHER" id="PTHR22947">
    <property type="entry name" value="MAJOR SPERM PROTEIN"/>
    <property type="match status" value="1"/>
</dbReference>
<gene>
    <name evidence="2" type="ORF">MSPICULIGERA_LOCUS18090</name>
</gene>
<dbReference type="PANTHER" id="PTHR22947:SF39">
    <property type="entry name" value="MSP DOMAIN-CONTAINING PROTEIN"/>
    <property type="match status" value="1"/>
</dbReference>
<protein>
    <recommendedName>
        <fullName evidence="1">MSP domain-containing protein</fullName>
    </recommendedName>
</protein>
<accession>A0AA36G5D1</accession>
<feature type="domain" description="MSP" evidence="1">
    <location>
        <begin position="6"/>
        <end position="102"/>
    </location>
</feature>
<reference evidence="2" key="1">
    <citation type="submission" date="2023-06" db="EMBL/GenBank/DDBJ databases">
        <authorList>
            <person name="Delattre M."/>
        </authorList>
    </citation>
    <scope>NUCLEOTIDE SEQUENCE</scope>
    <source>
        <strain evidence="2">AF72</strain>
    </source>
</reference>
<dbReference type="InterPro" id="IPR013783">
    <property type="entry name" value="Ig-like_fold"/>
</dbReference>
<dbReference type="PROSITE" id="PS50202">
    <property type="entry name" value="MSP"/>
    <property type="match status" value="1"/>
</dbReference>
<dbReference type="InterPro" id="IPR000535">
    <property type="entry name" value="MSP_dom"/>
</dbReference>
<dbReference type="InterPro" id="IPR008962">
    <property type="entry name" value="PapD-like_sf"/>
</dbReference>
<dbReference type="Gene3D" id="2.60.40.10">
    <property type="entry name" value="Immunoglobulins"/>
    <property type="match status" value="1"/>
</dbReference>
<evidence type="ECO:0000313" key="2">
    <source>
        <dbReference type="EMBL" id="CAJ0579887.1"/>
    </source>
</evidence>
<evidence type="ECO:0000259" key="1">
    <source>
        <dbReference type="PROSITE" id="PS50202"/>
    </source>
</evidence>
<feature type="non-terminal residue" evidence="2">
    <location>
        <position position="1"/>
    </location>
</feature>
<dbReference type="InterPro" id="IPR051774">
    <property type="entry name" value="Sperm-specific_class_P"/>
</dbReference>
<dbReference type="SUPFAM" id="SSF49354">
    <property type="entry name" value="PapD-like"/>
    <property type="match status" value="1"/>
</dbReference>
<dbReference type="AlphaFoldDB" id="A0AA36G5D1"/>
<name>A0AA36G5D1_9BILA</name>